<name>A0A6J5M5E5_9CAUD</name>
<protein>
    <submittedName>
        <fullName evidence="1">Uncharacterized protein</fullName>
    </submittedName>
</protein>
<gene>
    <name evidence="1" type="ORF">UFOVP410_170</name>
</gene>
<dbReference type="EMBL" id="LR796388">
    <property type="protein sequence ID" value="CAB4141331.1"/>
    <property type="molecule type" value="Genomic_DNA"/>
</dbReference>
<evidence type="ECO:0000313" key="1">
    <source>
        <dbReference type="EMBL" id="CAB4141331.1"/>
    </source>
</evidence>
<accession>A0A6J5M5E5</accession>
<organism evidence="1">
    <name type="scientific">uncultured Caudovirales phage</name>
    <dbReference type="NCBI Taxonomy" id="2100421"/>
    <lineage>
        <taxon>Viruses</taxon>
        <taxon>Duplodnaviria</taxon>
        <taxon>Heunggongvirae</taxon>
        <taxon>Uroviricota</taxon>
        <taxon>Caudoviricetes</taxon>
        <taxon>Peduoviridae</taxon>
        <taxon>Maltschvirus</taxon>
        <taxon>Maltschvirus maltsch</taxon>
    </lineage>
</organism>
<reference evidence="1" key="1">
    <citation type="submission" date="2020-04" db="EMBL/GenBank/DDBJ databases">
        <authorList>
            <person name="Chiriac C."/>
            <person name="Salcher M."/>
            <person name="Ghai R."/>
            <person name="Kavagutti S V."/>
        </authorList>
    </citation>
    <scope>NUCLEOTIDE SEQUENCE</scope>
</reference>
<proteinExistence type="predicted"/>
<sequence>MGCDIHCYLEYYSEESKPNVPYVHSFSYDQIAFGRDYLLFGCLAGVRHAIKPIVEPRGLADDPEFGWVVKNKLFLKIIDEEPNSTEYNCISRTEADRLLSSTQNKYTTKKMQNDDVIVNPYYHTISWVSLSELLKIRKLYLLENVKYWSDLSGKKRKELTDFIDNTSESDLFNYTFGENDSAVLYSTILCMTGFERMSTYTKTRLVFWFDN</sequence>